<evidence type="ECO:0008006" key="9">
    <source>
        <dbReference type="Google" id="ProtNLM"/>
    </source>
</evidence>
<dbReference type="EMBL" id="MHNB01000015">
    <property type="protein sequence ID" value="OGZ37124.1"/>
    <property type="molecule type" value="Genomic_DNA"/>
</dbReference>
<keyword evidence="4 6" id="KW-1133">Transmembrane helix</keyword>
<gene>
    <name evidence="7" type="ORF">A3J64_01255</name>
</gene>
<proteinExistence type="predicted"/>
<dbReference type="InterPro" id="IPR022791">
    <property type="entry name" value="L-PG_synthase/AglD"/>
</dbReference>
<evidence type="ECO:0000256" key="4">
    <source>
        <dbReference type="ARBA" id="ARBA00022989"/>
    </source>
</evidence>
<feature type="transmembrane region" description="Helical" evidence="6">
    <location>
        <begin position="123"/>
        <end position="141"/>
    </location>
</feature>
<dbReference type="PANTHER" id="PTHR40277">
    <property type="entry name" value="BLL5419 PROTEIN"/>
    <property type="match status" value="1"/>
</dbReference>
<name>A0A1G2FGB6_9BACT</name>
<feature type="transmembrane region" description="Helical" evidence="6">
    <location>
        <begin position="63"/>
        <end position="82"/>
    </location>
</feature>
<evidence type="ECO:0000256" key="6">
    <source>
        <dbReference type="SAM" id="Phobius"/>
    </source>
</evidence>
<feature type="transmembrane region" description="Helical" evidence="6">
    <location>
        <begin position="211"/>
        <end position="228"/>
    </location>
</feature>
<keyword evidence="2" id="KW-1003">Cell membrane</keyword>
<keyword evidence="3 6" id="KW-0812">Transmembrane</keyword>
<dbReference type="Proteomes" id="UP000177061">
    <property type="component" value="Unassembled WGS sequence"/>
</dbReference>
<comment type="caution">
    <text evidence="7">The sequence shown here is derived from an EMBL/GenBank/DDBJ whole genome shotgun (WGS) entry which is preliminary data.</text>
</comment>
<evidence type="ECO:0000256" key="3">
    <source>
        <dbReference type="ARBA" id="ARBA00022692"/>
    </source>
</evidence>
<feature type="transmembrane region" description="Helical" evidence="6">
    <location>
        <begin position="240"/>
        <end position="265"/>
    </location>
</feature>
<dbReference type="GO" id="GO:0005886">
    <property type="term" value="C:plasma membrane"/>
    <property type="evidence" value="ECO:0007669"/>
    <property type="project" value="UniProtKB-SubCell"/>
</dbReference>
<comment type="subcellular location">
    <subcellularLocation>
        <location evidence="1">Cell membrane</location>
        <topology evidence="1">Multi-pass membrane protein</topology>
    </subcellularLocation>
</comment>
<accession>A0A1G2FGB6</accession>
<evidence type="ECO:0000313" key="7">
    <source>
        <dbReference type="EMBL" id="OGZ37124.1"/>
    </source>
</evidence>
<organism evidence="7 8">
    <name type="scientific">Candidatus Portnoybacteria bacterium RIFCSPHIGHO2_12_FULL_38_9</name>
    <dbReference type="NCBI Taxonomy" id="1801997"/>
    <lineage>
        <taxon>Bacteria</taxon>
        <taxon>Candidatus Portnoyibacteriota</taxon>
    </lineage>
</organism>
<feature type="transmembrane region" description="Helical" evidence="6">
    <location>
        <begin position="285"/>
        <end position="309"/>
    </location>
</feature>
<dbReference type="STRING" id="1801997.A3J64_01255"/>
<evidence type="ECO:0000256" key="1">
    <source>
        <dbReference type="ARBA" id="ARBA00004651"/>
    </source>
</evidence>
<evidence type="ECO:0000256" key="2">
    <source>
        <dbReference type="ARBA" id="ARBA00022475"/>
    </source>
</evidence>
<dbReference type="NCBIfam" id="TIGR00374">
    <property type="entry name" value="flippase-like domain"/>
    <property type="match status" value="1"/>
</dbReference>
<feature type="transmembrane region" description="Helical" evidence="6">
    <location>
        <begin position="146"/>
        <end position="166"/>
    </location>
</feature>
<dbReference type="PANTHER" id="PTHR40277:SF1">
    <property type="entry name" value="BLL5419 PROTEIN"/>
    <property type="match status" value="1"/>
</dbReference>
<dbReference type="Pfam" id="PF03706">
    <property type="entry name" value="LPG_synthase_TM"/>
    <property type="match status" value="1"/>
</dbReference>
<feature type="transmembrane region" description="Helical" evidence="6">
    <location>
        <begin position="7"/>
        <end position="26"/>
    </location>
</feature>
<protein>
    <recommendedName>
        <fullName evidence="9">TIGR00374 family protein</fullName>
    </recommendedName>
</protein>
<sequence length="321" mass="37350">MLSHKKIKIFFQILGPLVFLYILSKIDYQFLFEEIKLLKWHFLILAVGLMIFKITFKALRWRIILLSLNVSISKISALNLYWSGALTGLATPGHFGELIKVYFLKNRGHNVFHSFFSLILDRIIDILTLLIFGFLIFLFFLKNIGVYVISLGLIFLFIIIFIFLILDQRTFLHKVFNKLFQRFLPVDFSDYSRFSFSKFFKGLKDLKKKEVFYFFAYLIIGWFFYFLSRYLVALSLGLDLSFMTITAISILVAIITALPISIAGLGTREAAVIYFFSLFGLNKEIAVLFSLLIFTVDILVISLGLIFYLRELSLINKVKQI</sequence>
<feature type="transmembrane region" description="Helical" evidence="6">
    <location>
        <begin position="38"/>
        <end position="56"/>
    </location>
</feature>
<dbReference type="AlphaFoldDB" id="A0A1G2FGB6"/>
<keyword evidence="5 6" id="KW-0472">Membrane</keyword>
<evidence type="ECO:0000256" key="5">
    <source>
        <dbReference type="ARBA" id="ARBA00023136"/>
    </source>
</evidence>
<evidence type="ECO:0000313" key="8">
    <source>
        <dbReference type="Proteomes" id="UP000177061"/>
    </source>
</evidence>
<reference evidence="7 8" key="1">
    <citation type="journal article" date="2016" name="Nat. Commun.">
        <title>Thousands of microbial genomes shed light on interconnected biogeochemical processes in an aquifer system.</title>
        <authorList>
            <person name="Anantharaman K."/>
            <person name="Brown C.T."/>
            <person name="Hug L.A."/>
            <person name="Sharon I."/>
            <person name="Castelle C.J."/>
            <person name="Probst A.J."/>
            <person name="Thomas B.C."/>
            <person name="Singh A."/>
            <person name="Wilkins M.J."/>
            <person name="Karaoz U."/>
            <person name="Brodie E.L."/>
            <person name="Williams K.H."/>
            <person name="Hubbard S.S."/>
            <person name="Banfield J.F."/>
        </authorList>
    </citation>
    <scope>NUCLEOTIDE SEQUENCE [LARGE SCALE GENOMIC DNA]</scope>
</reference>